<reference evidence="1 3" key="2">
    <citation type="journal article" date="2017" name="BMC Genomics">
        <title>Genomic analysis of methanogenic archaea reveals a shift towards energy conservation.</title>
        <authorList>
            <person name="Gilmore S.P."/>
            <person name="Henske J.K."/>
            <person name="Sexton J.A."/>
            <person name="Solomon K.V."/>
            <person name="Seppala S."/>
            <person name="Yoo J.I."/>
            <person name="Huyett L.M."/>
            <person name="Pressman A."/>
            <person name="Cogan J.Z."/>
            <person name="Kivenson V."/>
            <person name="Peng X."/>
            <person name="Tan Y."/>
            <person name="Valentine D.L."/>
            <person name="O'Malley M.A."/>
        </authorList>
    </citation>
    <scope>NUCLEOTIDE SEQUENCE [LARGE SCALE GENOMIC DNA]</scope>
    <source>
        <strain evidence="1 3">1R-7</strain>
    </source>
</reference>
<gene>
    <name evidence="1" type="ORF">ASJ82_07910</name>
    <name evidence="2" type="ORF">MSCUN_10180</name>
</gene>
<dbReference type="AlphaFoldDB" id="A0A2A2HE38"/>
<evidence type="ECO:0000313" key="2">
    <source>
        <dbReference type="EMBL" id="PWL08087.1"/>
    </source>
</evidence>
<dbReference type="Proteomes" id="UP000246004">
    <property type="component" value="Unassembled WGS sequence"/>
</dbReference>
<dbReference type="RefSeq" id="WP_095608476.1">
    <property type="nucleotide sequence ID" value="NZ_LMVN01000011.1"/>
</dbReference>
<comment type="caution">
    <text evidence="1">The sequence shown here is derived from an EMBL/GenBank/DDBJ whole genome shotgun (WGS) entry which is preliminary data.</text>
</comment>
<evidence type="ECO:0000313" key="1">
    <source>
        <dbReference type="EMBL" id="PAV07590.1"/>
    </source>
</evidence>
<dbReference type="OrthoDB" id="77597at2157"/>
<protein>
    <submittedName>
        <fullName evidence="1">Uncharacterized protein</fullName>
    </submittedName>
</protein>
<accession>A0A2A2HE38</accession>
<dbReference type="Proteomes" id="UP000217528">
    <property type="component" value="Unassembled WGS sequence"/>
</dbReference>
<dbReference type="EMBL" id="LMVN01000011">
    <property type="protein sequence ID" value="PAV07590.1"/>
    <property type="molecule type" value="Genomic_DNA"/>
</dbReference>
<proteinExistence type="predicted"/>
<evidence type="ECO:0000313" key="4">
    <source>
        <dbReference type="Proteomes" id="UP000246004"/>
    </source>
</evidence>
<sequence length="226" mass="26768">MEVKTIQNTNIQKLVVLEDGEVEIKILRYKCKNCKKTFNTDLSELVLPNCNITIPVINEILKLFSIYGSSIYKIKNNLKQSFNVDISYQIIENIILSYEYKNKAESWTYSGYYSFDSLWVKIKGGWNYLFALSDTKMNTIVAREIYSDESKKNVKEFLTKSTQNQKRISITTDLKIDYRQPITDLKFKHQFCIFHTKQKLNRDIHTYITQKKVDKEEKKEIIKIKK</sequence>
<dbReference type="EMBL" id="LWMS01000031">
    <property type="protein sequence ID" value="PWL08087.1"/>
    <property type="molecule type" value="Genomic_DNA"/>
</dbReference>
<keyword evidence="3" id="KW-1185">Reference proteome</keyword>
<evidence type="ECO:0000313" key="3">
    <source>
        <dbReference type="Proteomes" id="UP000217528"/>
    </source>
</evidence>
<name>A0A2A2HE38_9EURY</name>
<organism evidence="1 3">
    <name type="scientific">Methanosphaera cuniculi</name>
    <dbReference type="NCBI Taxonomy" id="1077256"/>
    <lineage>
        <taxon>Archaea</taxon>
        <taxon>Methanobacteriati</taxon>
        <taxon>Methanobacteriota</taxon>
        <taxon>Methanomada group</taxon>
        <taxon>Methanobacteria</taxon>
        <taxon>Methanobacteriales</taxon>
        <taxon>Methanobacteriaceae</taxon>
        <taxon>Methanosphaera</taxon>
    </lineage>
</organism>
<reference evidence="2 4" key="1">
    <citation type="submission" date="2016-04" db="EMBL/GenBank/DDBJ databases">
        <title>Genome sequence of Methanosphaera cuniculi DSM 4103.</title>
        <authorList>
            <person name="Poehlein A."/>
            <person name="Seedorf H."/>
            <person name="Daniel R."/>
        </authorList>
    </citation>
    <scope>NUCLEOTIDE SEQUENCE [LARGE SCALE GENOMIC DNA]</scope>
    <source>
        <strain evidence="2 4">DSM 4103</strain>
    </source>
</reference>